<name>A0ABR1DLL1_NECAM</name>
<feature type="region of interest" description="Disordered" evidence="1">
    <location>
        <begin position="143"/>
        <end position="199"/>
    </location>
</feature>
<reference evidence="2 3" key="1">
    <citation type="submission" date="2023-08" db="EMBL/GenBank/DDBJ databases">
        <title>A Necator americanus chromosomal reference genome.</title>
        <authorList>
            <person name="Ilik V."/>
            <person name="Petrzelkova K.J."/>
            <person name="Pardy F."/>
            <person name="Fuh T."/>
            <person name="Niatou-Singa F.S."/>
            <person name="Gouil Q."/>
            <person name="Baker L."/>
            <person name="Ritchie M.E."/>
            <person name="Jex A.R."/>
            <person name="Gazzola D."/>
            <person name="Li H."/>
            <person name="Toshio Fujiwara R."/>
            <person name="Zhan B."/>
            <person name="Aroian R.V."/>
            <person name="Pafco B."/>
            <person name="Schwarz E.M."/>
        </authorList>
    </citation>
    <scope>NUCLEOTIDE SEQUENCE [LARGE SCALE GENOMIC DNA]</scope>
    <source>
        <strain evidence="2 3">Aroian</strain>
        <tissue evidence="2">Whole animal</tissue>
    </source>
</reference>
<feature type="region of interest" description="Disordered" evidence="1">
    <location>
        <begin position="1"/>
        <end position="22"/>
    </location>
</feature>
<dbReference type="Proteomes" id="UP001303046">
    <property type="component" value="Unassembled WGS sequence"/>
</dbReference>
<gene>
    <name evidence="2" type="primary">Necator_chrIV.g16242</name>
    <name evidence="2" type="ORF">RB195_002946</name>
</gene>
<sequence length="240" mass="27260">MACIQATGRCKGGGLEPPPTNNLHLFTPRVFPKTHRTGGMQPAHERRETLNVQRPKSELRLVRIFSLRYPAFGKRFRNGQHRQGIQSARGTCHPDCAGKTRRKTTTRRLPPETPELMRQGGPVRAAGKQELTSELAKLCMIKENLKARRPEPKEPKGRSYRGGKEHSLRPSRIRQSKSEDESSLEPEGNNHSIEQGNEENHSQVLFCSFRHPCPLASSPSERRRTCQRFSRAKHDMPSCQ</sequence>
<accession>A0ABR1DLL1</accession>
<evidence type="ECO:0000313" key="2">
    <source>
        <dbReference type="EMBL" id="KAK6751272.1"/>
    </source>
</evidence>
<evidence type="ECO:0000313" key="3">
    <source>
        <dbReference type="Proteomes" id="UP001303046"/>
    </source>
</evidence>
<feature type="compositionally biased region" description="Basic and acidic residues" evidence="1">
    <location>
        <begin position="143"/>
        <end position="168"/>
    </location>
</feature>
<comment type="caution">
    <text evidence="2">The sequence shown here is derived from an EMBL/GenBank/DDBJ whole genome shotgun (WGS) entry which is preliminary data.</text>
</comment>
<feature type="region of interest" description="Disordered" evidence="1">
    <location>
        <begin position="212"/>
        <end position="240"/>
    </location>
</feature>
<organism evidence="2 3">
    <name type="scientific">Necator americanus</name>
    <name type="common">Human hookworm</name>
    <dbReference type="NCBI Taxonomy" id="51031"/>
    <lineage>
        <taxon>Eukaryota</taxon>
        <taxon>Metazoa</taxon>
        <taxon>Ecdysozoa</taxon>
        <taxon>Nematoda</taxon>
        <taxon>Chromadorea</taxon>
        <taxon>Rhabditida</taxon>
        <taxon>Rhabditina</taxon>
        <taxon>Rhabditomorpha</taxon>
        <taxon>Strongyloidea</taxon>
        <taxon>Ancylostomatidae</taxon>
        <taxon>Bunostominae</taxon>
        <taxon>Necator</taxon>
    </lineage>
</organism>
<keyword evidence="3" id="KW-1185">Reference proteome</keyword>
<proteinExistence type="predicted"/>
<evidence type="ECO:0000256" key="1">
    <source>
        <dbReference type="SAM" id="MobiDB-lite"/>
    </source>
</evidence>
<dbReference type="EMBL" id="JAVFWL010000004">
    <property type="protein sequence ID" value="KAK6751272.1"/>
    <property type="molecule type" value="Genomic_DNA"/>
</dbReference>
<feature type="region of interest" description="Disordered" evidence="1">
    <location>
        <begin position="81"/>
        <end position="129"/>
    </location>
</feature>
<protein>
    <submittedName>
        <fullName evidence="2">Uncharacterized protein</fullName>
    </submittedName>
</protein>